<keyword evidence="2" id="KW-0489">Methyltransferase</keyword>
<dbReference type="FunCoup" id="A0A5N4AJG3">
    <property type="interactions" value="2169"/>
</dbReference>
<comment type="caution">
    <text evidence="6">The sequence shown here is derived from an EMBL/GenBank/DDBJ whole genome shotgun (WGS) entry which is preliminary data.</text>
</comment>
<comment type="similarity">
    <text evidence="1">Belongs to the methyltransferase superfamily.</text>
</comment>
<reference evidence="6 7" key="1">
    <citation type="journal article" date="2018" name="Elife">
        <title>Firefly genomes illuminate parallel origins of bioluminescence in beetles.</title>
        <authorList>
            <person name="Fallon T.R."/>
            <person name="Lower S.E."/>
            <person name="Chang C.H."/>
            <person name="Bessho-Uehara M."/>
            <person name="Martin G.J."/>
            <person name="Bewick A.J."/>
            <person name="Behringer M."/>
            <person name="Debat H.J."/>
            <person name="Wong I."/>
            <person name="Day J.C."/>
            <person name="Suvorov A."/>
            <person name="Silva C.J."/>
            <person name="Stanger-Hall K.F."/>
            <person name="Hall D.W."/>
            <person name="Schmitz R.J."/>
            <person name="Nelson D.R."/>
            <person name="Lewis S.M."/>
            <person name="Shigenobu S."/>
            <person name="Bybee S.M."/>
            <person name="Larracuente A.M."/>
            <person name="Oba Y."/>
            <person name="Weng J.K."/>
        </authorList>
    </citation>
    <scope>NUCLEOTIDE SEQUENCE [LARGE SCALE GENOMIC DNA]</scope>
    <source>
        <strain evidence="6">1611_PpyrPB1</strain>
        <tissue evidence="6">Whole body</tissue>
    </source>
</reference>
<dbReference type="Pfam" id="PF01564">
    <property type="entry name" value="Spermine_synth"/>
    <property type="match status" value="1"/>
</dbReference>
<protein>
    <recommendedName>
        <fullName evidence="5">Methyltransferase type 11 domain-containing protein</fullName>
    </recommendedName>
</protein>
<dbReference type="PANTHER" id="PTHR12176">
    <property type="entry name" value="SAM-DEPENDENT METHYLTRANSFERASE SUPERFAMILY PROTEIN"/>
    <property type="match status" value="1"/>
</dbReference>
<dbReference type="PANTHER" id="PTHR12176:SF78">
    <property type="entry name" value="EEF1A LYSINE AND N-TERMINAL METHYLTRANSFERASE"/>
    <property type="match status" value="1"/>
</dbReference>
<dbReference type="OrthoDB" id="411785at2759"/>
<dbReference type="AlphaFoldDB" id="A0A5N4AJG3"/>
<evidence type="ECO:0000256" key="1">
    <source>
        <dbReference type="ARBA" id="ARBA00008361"/>
    </source>
</evidence>
<dbReference type="InterPro" id="IPR051419">
    <property type="entry name" value="Lys/N-term_MeTrsfase_sf"/>
</dbReference>
<dbReference type="SUPFAM" id="SSF53335">
    <property type="entry name" value="S-adenosyl-L-methionine-dependent methyltransferases"/>
    <property type="match status" value="2"/>
</dbReference>
<dbReference type="Proteomes" id="UP000327044">
    <property type="component" value="Unassembled WGS sequence"/>
</dbReference>
<name>A0A5N4AJG3_PHOPY</name>
<dbReference type="Gene3D" id="3.40.50.150">
    <property type="entry name" value="Vaccinia Virus protein VP39"/>
    <property type="match status" value="2"/>
</dbReference>
<gene>
    <name evidence="6" type="ORF">PPYR_08427</name>
</gene>
<evidence type="ECO:0000313" key="7">
    <source>
        <dbReference type="Proteomes" id="UP000327044"/>
    </source>
</evidence>
<proteinExistence type="inferred from homology"/>
<dbReference type="EMBL" id="VVIM01000006">
    <property type="protein sequence ID" value="KAB0797433.1"/>
    <property type="molecule type" value="Genomic_DNA"/>
</dbReference>
<keyword evidence="4" id="KW-0511">Multifunctional enzyme</keyword>
<dbReference type="InParanoid" id="A0A5N4AJG3"/>
<dbReference type="InterPro" id="IPR029063">
    <property type="entry name" value="SAM-dependent_MTases_sf"/>
</dbReference>
<dbReference type="CDD" id="cd02440">
    <property type="entry name" value="AdoMet_MTases"/>
    <property type="match status" value="1"/>
</dbReference>
<evidence type="ECO:0000256" key="2">
    <source>
        <dbReference type="ARBA" id="ARBA00022603"/>
    </source>
</evidence>
<feature type="domain" description="Methyltransferase type 11" evidence="5">
    <location>
        <begin position="53"/>
        <end position="158"/>
    </location>
</feature>
<evidence type="ECO:0000256" key="4">
    <source>
        <dbReference type="ARBA" id="ARBA00023268"/>
    </source>
</evidence>
<dbReference type="GO" id="GO:0032259">
    <property type="term" value="P:methylation"/>
    <property type="evidence" value="ECO:0007669"/>
    <property type="project" value="UniProtKB-KW"/>
</dbReference>
<sequence>MNLLPKSHQEFGQKDYWESFFKKRGGKAFEWYGEYPELCGHLHKYIKTKDNILVVGCGNSSLSSDLYDIGYLTITNIDISQVVIRQMKNLHEKTRPSLNYIQMDVFSMKFDDGSFTVIVDKGTLDALMPDDKPITKERICKYFTEIERVLKFGGRYICISLLQKHILDIILAYFPSHNWMFRVVRCYEAEKKSDSADSSLPVFMVICTKFKVLPQLILEANMGIEDKMIRFESSEGVMSLIDGVQQSAFICSGLRRSNIADQEDVSFDLHNPNDNAPRFTLHVVDIPHDHKHSSYAAFIVPQGREVEWMFSTSKGRKHLTKMTKYNRLAIITMHRGQIYNSLETVQNELQDAVCQVAPSGFKGKILFLSLGSDVGKRTVLTEGHSEISGGYIVEDVEISPKDRFRRLIYLSNQFVVQSEAKLKMVKCRNGEIKEFKDHLYLTCKHHIYMSIAAQIAILKFTSPSLALIGLGGGGLCMFLRKFLPLLDIIAIDIDNAMLEIAKKWFGFKQDSKLHVSILDGVDFIRQSAEKGKKYNAILFDVDSKDSSIGMSCPPKQFLDPLLLEDASKCLSEKGLLIINVVIRDESLRSPIVNDLKNKFVSIVTYKLEEDLNEIIICSREKYEKSNLSSLAKVASEKFDDFLTKNKVENRDVDDIKHFLDNLQIT</sequence>
<evidence type="ECO:0000313" key="6">
    <source>
        <dbReference type="EMBL" id="KAB0797433.1"/>
    </source>
</evidence>
<keyword evidence="3" id="KW-0808">Transferase</keyword>
<dbReference type="InterPro" id="IPR013216">
    <property type="entry name" value="Methyltransf_11"/>
</dbReference>
<organism evidence="6 7">
    <name type="scientific">Photinus pyralis</name>
    <name type="common">Common eastern firefly</name>
    <name type="synonym">Lampyris pyralis</name>
    <dbReference type="NCBI Taxonomy" id="7054"/>
    <lineage>
        <taxon>Eukaryota</taxon>
        <taxon>Metazoa</taxon>
        <taxon>Ecdysozoa</taxon>
        <taxon>Arthropoda</taxon>
        <taxon>Hexapoda</taxon>
        <taxon>Insecta</taxon>
        <taxon>Pterygota</taxon>
        <taxon>Neoptera</taxon>
        <taxon>Endopterygota</taxon>
        <taxon>Coleoptera</taxon>
        <taxon>Polyphaga</taxon>
        <taxon>Elateriformia</taxon>
        <taxon>Elateroidea</taxon>
        <taxon>Lampyridae</taxon>
        <taxon>Lampyrinae</taxon>
        <taxon>Photinus</taxon>
    </lineage>
</organism>
<keyword evidence="7" id="KW-1185">Reference proteome</keyword>
<evidence type="ECO:0000256" key="3">
    <source>
        <dbReference type="ARBA" id="ARBA00022679"/>
    </source>
</evidence>
<dbReference type="GO" id="GO:0008757">
    <property type="term" value="F:S-adenosylmethionine-dependent methyltransferase activity"/>
    <property type="evidence" value="ECO:0007669"/>
    <property type="project" value="InterPro"/>
</dbReference>
<dbReference type="FunFam" id="3.40.50.150:FF:000110">
    <property type="entry name" value="methyltransferase-like protein 13 isoform X1"/>
    <property type="match status" value="1"/>
</dbReference>
<accession>A0A5N4AJG3</accession>
<evidence type="ECO:0000259" key="5">
    <source>
        <dbReference type="Pfam" id="PF08241"/>
    </source>
</evidence>
<dbReference type="Pfam" id="PF08241">
    <property type="entry name" value="Methyltransf_11"/>
    <property type="match status" value="1"/>
</dbReference>